<keyword evidence="2" id="KW-0732">Signal</keyword>
<proteinExistence type="predicted"/>
<dbReference type="AlphaFoldDB" id="A0AAD4XDR1"/>
<accession>A0AAD4XDR1</accession>
<evidence type="ECO:0000313" key="3">
    <source>
        <dbReference type="EMBL" id="KAI3899977.1"/>
    </source>
</evidence>
<comment type="caution">
    <text evidence="3">The sequence shown here is derived from an EMBL/GenBank/DDBJ whole genome shotgun (WGS) entry which is preliminary data.</text>
</comment>
<keyword evidence="1" id="KW-0472">Membrane</keyword>
<feature type="signal peptide" evidence="2">
    <location>
        <begin position="1"/>
        <end position="24"/>
    </location>
</feature>
<feature type="chain" id="PRO_5042119490" evidence="2">
    <location>
        <begin position="25"/>
        <end position="119"/>
    </location>
</feature>
<dbReference type="Proteomes" id="UP001202328">
    <property type="component" value="Unassembled WGS sequence"/>
</dbReference>
<evidence type="ECO:0000256" key="2">
    <source>
        <dbReference type="SAM" id="SignalP"/>
    </source>
</evidence>
<organism evidence="3 4">
    <name type="scientific">Papaver atlanticum</name>
    <dbReference type="NCBI Taxonomy" id="357466"/>
    <lineage>
        <taxon>Eukaryota</taxon>
        <taxon>Viridiplantae</taxon>
        <taxon>Streptophyta</taxon>
        <taxon>Embryophyta</taxon>
        <taxon>Tracheophyta</taxon>
        <taxon>Spermatophyta</taxon>
        <taxon>Magnoliopsida</taxon>
        <taxon>Ranunculales</taxon>
        <taxon>Papaveraceae</taxon>
        <taxon>Papaveroideae</taxon>
        <taxon>Papaver</taxon>
    </lineage>
</organism>
<reference evidence="3" key="1">
    <citation type="submission" date="2022-04" db="EMBL/GenBank/DDBJ databases">
        <title>A functionally conserved STORR gene fusion in Papaver species that diverged 16.8 million years ago.</title>
        <authorList>
            <person name="Catania T."/>
        </authorList>
    </citation>
    <scope>NUCLEOTIDE SEQUENCE</scope>
    <source>
        <strain evidence="3">S-188037</strain>
    </source>
</reference>
<sequence>MGKSSSLVIVFFFVVSVVLQSAYADSGAAASSPDIGVCDPSRLVDIGNYFSNCDMCHPACLRNSYSASTCFNSTNTGGFVTCKCCAPFSPSGTALTTTTSLAFLSFSLFLSFILNRLFI</sequence>
<name>A0AAD4XDR1_9MAGN</name>
<dbReference type="EMBL" id="JAJJMB010011750">
    <property type="protein sequence ID" value="KAI3899977.1"/>
    <property type="molecule type" value="Genomic_DNA"/>
</dbReference>
<keyword evidence="1" id="KW-0812">Transmembrane</keyword>
<evidence type="ECO:0000313" key="4">
    <source>
        <dbReference type="Proteomes" id="UP001202328"/>
    </source>
</evidence>
<protein>
    <submittedName>
        <fullName evidence="3">Uncharacterized protein</fullName>
    </submittedName>
</protein>
<evidence type="ECO:0000256" key="1">
    <source>
        <dbReference type="SAM" id="Phobius"/>
    </source>
</evidence>
<keyword evidence="1" id="KW-1133">Transmembrane helix</keyword>
<gene>
    <name evidence="3" type="ORF">MKW98_000877</name>
</gene>
<keyword evidence="4" id="KW-1185">Reference proteome</keyword>
<feature type="transmembrane region" description="Helical" evidence="1">
    <location>
        <begin position="94"/>
        <end position="114"/>
    </location>
</feature>